<dbReference type="InterPro" id="IPR020449">
    <property type="entry name" value="Tscrpt_reg_AraC-type_HTH"/>
</dbReference>
<dbReference type="PROSITE" id="PS01124">
    <property type="entry name" value="HTH_ARAC_FAMILY_2"/>
    <property type="match status" value="1"/>
</dbReference>
<dbReference type="OrthoDB" id="9779074at2"/>
<comment type="caution">
    <text evidence="5">The sequence shown here is derived from an EMBL/GenBank/DDBJ whole genome shotgun (WGS) entry which is preliminary data.</text>
</comment>
<protein>
    <recommendedName>
        <fullName evidence="4">HTH araC/xylS-type domain-containing protein</fullName>
    </recommendedName>
</protein>
<proteinExistence type="predicted"/>
<name>A0A2A4GD11_9FLAO</name>
<keyword evidence="6" id="KW-1185">Reference proteome</keyword>
<sequence>MALQDYYLTLKICPEFLDQVSREIALTIQSNLEEDFIKTRLKPSIVGIEPNLYHTFELIFDSQATGNSRFDFLWELKIKEFLFYLIQLEIDSNKEVGTASHTPIWLLEIDNYLHRNFTKNIPMQKLIRRSGLNESYFYQRFKSFFGTTPLSYITNLRIKKAQFDLYNTKKTIKQIAYDAGFNSLEHFYRKFKANTGATPLEFRRNPEFRRMGSPNLFLP</sequence>
<reference evidence="5 6" key="1">
    <citation type="submission" date="2017-04" db="EMBL/GenBank/DDBJ databases">
        <title>A new member of the family Flavobacteriaceae isolated from ascidians.</title>
        <authorList>
            <person name="Chen L."/>
        </authorList>
    </citation>
    <scope>NUCLEOTIDE SEQUENCE [LARGE SCALE GENOMIC DNA]</scope>
    <source>
        <strain evidence="5 6">HQA918</strain>
    </source>
</reference>
<dbReference type="GO" id="GO:0003700">
    <property type="term" value="F:DNA-binding transcription factor activity"/>
    <property type="evidence" value="ECO:0007669"/>
    <property type="project" value="InterPro"/>
</dbReference>
<evidence type="ECO:0000259" key="4">
    <source>
        <dbReference type="PROSITE" id="PS01124"/>
    </source>
</evidence>
<evidence type="ECO:0000256" key="2">
    <source>
        <dbReference type="ARBA" id="ARBA00023125"/>
    </source>
</evidence>
<dbReference type="SUPFAM" id="SSF46689">
    <property type="entry name" value="Homeodomain-like"/>
    <property type="match status" value="2"/>
</dbReference>
<keyword evidence="2" id="KW-0238">DNA-binding</keyword>
<accession>A0A2A4GD11</accession>
<dbReference type="SMART" id="SM00342">
    <property type="entry name" value="HTH_ARAC"/>
    <property type="match status" value="1"/>
</dbReference>
<feature type="domain" description="HTH araC/xylS-type" evidence="4">
    <location>
        <begin position="107"/>
        <end position="205"/>
    </location>
</feature>
<dbReference type="InterPro" id="IPR009057">
    <property type="entry name" value="Homeodomain-like_sf"/>
</dbReference>
<evidence type="ECO:0000256" key="1">
    <source>
        <dbReference type="ARBA" id="ARBA00023015"/>
    </source>
</evidence>
<keyword evidence="1" id="KW-0805">Transcription regulation</keyword>
<dbReference type="GO" id="GO:0043565">
    <property type="term" value="F:sequence-specific DNA binding"/>
    <property type="evidence" value="ECO:0007669"/>
    <property type="project" value="InterPro"/>
</dbReference>
<dbReference type="PROSITE" id="PS00041">
    <property type="entry name" value="HTH_ARAC_FAMILY_1"/>
    <property type="match status" value="1"/>
</dbReference>
<gene>
    <name evidence="5" type="ORF">B7P33_00710</name>
</gene>
<dbReference type="Gene3D" id="1.10.10.60">
    <property type="entry name" value="Homeodomain-like"/>
    <property type="match status" value="2"/>
</dbReference>
<dbReference type="PANTHER" id="PTHR43280:SF2">
    <property type="entry name" value="HTH-TYPE TRANSCRIPTIONAL REGULATOR EXSA"/>
    <property type="match status" value="1"/>
</dbReference>
<evidence type="ECO:0000313" key="6">
    <source>
        <dbReference type="Proteomes" id="UP000219559"/>
    </source>
</evidence>
<evidence type="ECO:0000313" key="5">
    <source>
        <dbReference type="EMBL" id="PCE65856.1"/>
    </source>
</evidence>
<dbReference type="PRINTS" id="PR00032">
    <property type="entry name" value="HTHARAC"/>
</dbReference>
<dbReference type="RefSeq" id="WP_097441384.1">
    <property type="nucleotide sequence ID" value="NZ_NBWU01000001.1"/>
</dbReference>
<dbReference type="InterPro" id="IPR018060">
    <property type="entry name" value="HTH_AraC"/>
</dbReference>
<dbReference type="InterPro" id="IPR018062">
    <property type="entry name" value="HTH_AraC-typ_CS"/>
</dbReference>
<dbReference type="AlphaFoldDB" id="A0A2A4GD11"/>
<dbReference type="PANTHER" id="PTHR43280">
    <property type="entry name" value="ARAC-FAMILY TRANSCRIPTIONAL REGULATOR"/>
    <property type="match status" value="1"/>
</dbReference>
<keyword evidence="3" id="KW-0804">Transcription</keyword>
<evidence type="ECO:0000256" key="3">
    <source>
        <dbReference type="ARBA" id="ARBA00023163"/>
    </source>
</evidence>
<dbReference type="Proteomes" id="UP000219559">
    <property type="component" value="Unassembled WGS sequence"/>
</dbReference>
<dbReference type="Pfam" id="PF12833">
    <property type="entry name" value="HTH_18"/>
    <property type="match status" value="1"/>
</dbReference>
<dbReference type="EMBL" id="NBWU01000001">
    <property type="protein sequence ID" value="PCE65856.1"/>
    <property type="molecule type" value="Genomic_DNA"/>
</dbReference>
<organism evidence="5 6">
    <name type="scientific">Sediminicola luteus</name>
    <dbReference type="NCBI Taxonomy" id="319238"/>
    <lineage>
        <taxon>Bacteria</taxon>
        <taxon>Pseudomonadati</taxon>
        <taxon>Bacteroidota</taxon>
        <taxon>Flavobacteriia</taxon>
        <taxon>Flavobacteriales</taxon>
        <taxon>Flavobacteriaceae</taxon>
        <taxon>Sediminicola</taxon>
    </lineage>
</organism>